<organism evidence="1">
    <name type="scientific">uncultured marine group II/III euryarchaeote KM3_141_E04</name>
    <dbReference type="NCBI Taxonomy" id="1457878"/>
    <lineage>
        <taxon>Archaea</taxon>
        <taxon>Methanobacteriati</taxon>
        <taxon>Methanobacteriota</taxon>
        <taxon>environmental samples</taxon>
    </lineage>
</organism>
<proteinExistence type="predicted"/>
<accession>A0A075GGR7</accession>
<name>A0A075GGR7_9EURY</name>
<protein>
    <submittedName>
        <fullName evidence="1">Uncharacterized protein</fullName>
    </submittedName>
</protein>
<evidence type="ECO:0000313" key="1">
    <source>
        <dbReference type="EMBL" id="AIF01132.1"/>
    </source>
</evidence>
<sequence>MEDDGRIRVNVETQTFRFIPGNPIIHDDAVRLAKGIKSGPWVVISHKEPRATFVVEESGSVLVHGISRLEVARLVMQELLLSLGMSEEGLRSETGDMLISFSFGRAVLLDLASARFADATKDDRIGCVRIDAKRHDCEILVFNNGHGVVTGQSSKRVAEMAVRHWAAQLDEEGALA</sequence>
<dbReference type="Gene3D" id="3.30.310.10">
    <property type="entry name" value="TATA-Binding Protein"/>
    <property type="match status" value="2"/>
</dbReference>
<dbReference type="InterPro" id="IPR012295">
    <property type="entry name" value="TBP_dom_sf"/>
</dbReference>
<dbReference type="EMBL" id="KF900613">
    <property type="protein sequence ID" value="AIF01132.1"/>
    <property type="molecule type" value="Genomic_DNA"/>
</dbReference>
<dbReference type="AlphaFoldDB" id="A0A075GGR7"/>
<reference evidence="1" key="1">
    <citation type="journal article" date="2014" name="Genome Biol. Evol.">
        <title>Pangenome evidence for extensive interdomain horizontal transfer affecting lineage core and shell genes in uncultured planktonic thaumarchaeota and euryarchaeota.</title>
        <authorList>
            <person name="Deschamps P."/>
            <person name="Zivanovic Y."/>
            <person name="Moreira D."/>
            <person name="Rodriguez-Valera F."/>
            <person name="Lopez-Garcia P."/>
        </authorList>
    </citation>
    <scope>NUCLEOTIDE SEQUENCE</scope>
</reference>